<protein>
    <recommendedName>
        <fullName evidence="1">UPF0246 protein JSE7799_01528</fullName>
    </recommendedName>
</protein>
<dbReference type="Pfam" id="PF03883">
    <property type="entry name" value="H2O2_YaaD"/>
    <property type="match status" value="1"/>
</dbReference>
<dbReference type="PANTHER" id="PTHR30283:SF4">
    <property type="entry name" value="PEROXIDE STRESS RESISTANCE PROTEIN YAAA"/>
    <property type="match status" value="1"/>
</dbReference>
<organism evidence="2 3">
    <name type="scientific">Jannaschia seosinensis</name>
    <dbReference type="NCBI Taxonomy" id="313367"/>
    <lineage>
        <taxon>Bacteria</taxon>
        <taxon>Pseudomonadati</taxon>
        <taxon>Pseudomonadota</taxon>
        <taxon>Alphaproteobacteria</taxon>
        <taxon>Rhodobacterales</taxon>
        <taxon>Roseobacteraceae</taxon>
        <taxon>Jannaschia</taxon>
    </lineage>
</organism>
<evidence type="ECO:0000313" key="3">
    <source>
        <dbReference type="Proteomes" id="UP000049455"/>
    </source>
</evidence>
<sequence length="253" mass="27731">MLTVISPAKTLDLDPVDAEASAPRFADETDNLVRTARRQGISGLQSLMSISEKLARLNRDRFRDFDIAQSKPAIFAFAGDTYTGLDATTLSADALRQAQGHLRILSGLYGLLRPLDAIRPYRLEMGARLPTRRGRDLYAFWGDALAEALNADAAAAGTETLVNCASREYFAAADRPSLRLRVVTPTFLEDRPGGPKIVSFQAKRARGAMARFLLENRLSDPDDLRGFEAGGYRWQADRSTPDAPVFLRAAEAA</sequence>
<dbReference type="OrthoDB" id="9777133at2"/>
<dbReference type="STRING" id="313367.JSE7799_01528"/>
<evidence type="ECO:0000313" key="2">
    <source>
        <dbReference type="EMBL" id="CUH38811.1"/>
    </source>
</evidence>
<proteinExistence type="inferred from homology"/>
<dbReference type="RefSeq" id="WP_055663079.1">
    <property type="nucleotide sequence ID" value="NZ_CYPR01000096.1"/>
</dbReference>
<dbReference type="NCBIfam" id="NF002542">
    <property type="entry name" value="PRK02101.1-3"/>
    <property type="match status" value="1"/>
</dbReference>
<reference evidence="2 3" key="1">
    <citation type="submission" date="2015-09" db="EMBL/GenBank/DDBJ databases">
        <authorList>
            <person name="Jackson K.R."/>
            <person name="Lunt B.L."/>
            <person name="Fisher J.N.B."/>
            <person name="Gardner A.V."/>
            <person name="Bailey M.E."/>
            <person name="Deus L.M."/>
            <person name="Earl A.S."/>
            <person name="Gibby P.D."/>
            <person name="Hartmann K.A."/>
            <person name="Liu J.E."/>
            <person name="Manci A.M."/>
            <person name="Nielsen D.A."/>
            <person name="Solomon M.B."/>
            <person name="Breakwell D.P."/>
            <person name="Burnett S.H."/>
            <person name="Grose J.H."/>
        </authorList>
    </citation>
    <scope>NUCLEOTIDE SEQUENCE [LARGE SCALE GENOMIC DNA]</scope>
    <source>
        <strain evidence="2 3">CECT 7799</strain>
    </source>
</reference>
<dbReference type="GO" id="GO:0005829">
    <property type="term" value="C:cytosol"/>
    <property type="evidence" value="ECO:0007669"/>
    <property type="project" value="TreeGrafter"/>
</dbReference>
<gene>
    <name evidence="2" type="ORF">JSE7799_01528</name>
</gene>
<dbReference type="EMBL" id="CYPR01000096">
    <property type="protein sequence ID" value="CUH38811.1"/>
    <property type="molecule type" value="Genomic_DNA"/>
</dbReference>
<comment type="similarity">
    <text evidence="1">Belongs to the UPF0246 family.</text>
</comment>
<dbReference type="HAMAP" id="MF_00652">
    <property type="entry name" value="UPF0246"/>
    <property type="match status" value="1"/>
</dbReference>
<evidence type="ECO:0000256" key="1">
    <source>
        <dbReference type="HAMAP-Rule" id="MF_00652"/>
    </source>
</evidence>
<keyword evidence="3" id="KW-1185">Reference proteome</keyword>
<name>A0A0M7B8V8_9RHOB</name>
<dbReference type="Proteomes" id="UP000049455">
    <property type="component" value="Unassembled WGS sequence"/>
</dbReference>
<dbReference type="AlphaFoldDB" id="A0A0M7B8V8"/>
<accession>A0A0M7B8V8</accession>
<dbReference type="InterPro" id="IPR005583">
    <property type="entry name" value="YaaA"/>
</dbReference>
<dbReference type="PANTHER" id="PTHR30283">
    <property type="entry name" value="PEROXIDE STRESS RESPONSE PROTEIN YAAA"/>
    <property type="match status" value="1"/>
</dbReference>
<dbReference type="GO" id="GO:0033194">
    <property type="term" value="P:response to hydroperoxide"/>
    <property type="evidence" value="ECO:0007669"/>
    <property type="project" value="TreeGrafter"/>
</dbReference>